<comment type="caution">
    <text evidence="1">The sequence shown here is derived from an EMBL/GenBank/DDBJ whole genome shotgun (WGS) entry which is preliminary data.</text>
</comment>
<dbReference type="Pfam" id="PF13876">
    <property type="entry name" value="Phage_gp49_66"/>
    <property type="match status" value="1"/>
</dbReference>
<proteinExistence type="predicted"/>
<evidence type="ECO:0000313" key="1">
    <source>
        <dbReference type="EMBL" id="MBW6408977.1"/>
    </source>
</evidence>
<evidence type="ECO:0000313" key="2">
    <source>
        <dbReference type="Proteomes" id="UP001519921"/>
    </source>
</evidence>
<evidence type="ECO:0008006" key="3">
    <source>
        <dbReference type="Google" id="ProtNLM"/>
    </source>
</evidence>
<gene>
    <name evidence="1" type="ORF">KYD98_02635</name>
</gene>
<dbReference type="Proteomes" id="UP001519921">
    <property type="component" value="Unassembled WGS sequence"/>
</dbReference>
<name>A0ABS7AJZ9_9CLOT</name>
<keyword evidence="2" id="KW-1185">Reference proteome</keyword>
<organism evidence="1 2">
    <name type="scientific">Clostridium weizhouense</name>
    <dbReference type="NCBI Taxonomy" id="2859781"/>
    <lineage>
        <taxon>Bacteria</taxon>
        <taxon>Bacillati</taxon>
        <taxon>Bacillota</taxon>
        <taxon>Clostridia</taxon>
        <taxon>Eubacteriales</taxon>
        <taxon>Clostridiaceae</taxon>
        <taxon>Clostridium</taxon>
    </lineage>
</organism>
<dbReference type="RefSeq" id="WP_219778040.1">
    <property type="nucleotide sequence ID" value="NZ_JAHXPT010000002.1"/>
</dbReference>
<sequence length="154" mass="17629">MNKYIGTKLIEAKEMNLGDYNKFKGWTIPENEDPKTKGYMVKYSDDYISWSPKDVFEKSYLKVDHNPNLPSGVSVGQEMVDDFIVDYEVFTKKDKITIVIATLVNGFTIVESSACVDPKNYNEIIGADICKERIKNQVWNHLGFLLQTAYKGIK</sequence>
<dbReference type="InterPro" id="IPR025915">
    <property type="entry name" value="Phage_gp49_66"/>
</dbReference>
<dbReference type="EMBL" id="JAHXPT010000002">
    <property type="protein sequence ID" value="MBW6408977.1"/>
    <property type="molecule type" value="Genomic_DNA"/>
</dbReference>
<accession>A0ABS7AJZ9</accession>
<reference evidence="1 2" key="1">
    <citation type="submission" date="2021-07" db="EMBL/GenBank/DDBJ databases">
        <title>Clostridium weizhouense sp. nov., an anaerobic bacterium isolated from activated sludge of Petroleum wastewater.</title>
        <authorList>
            <person name="Li Q."/>
        </authorList>
    </citation>
    <scope>NUCLEOTIDE SEQUENCE [LARGE SCALE GENOMIC DNA]</scope>
    <source>
        <strain evidence="1 2">YB-6</strain>
    </source>
</reference>
<protein>
    <recommendedName>
        <fullName evidence="3">Phage protein</fullName>
    </recommendedName>
</protein>